<evidence type="ECO:0000313" key="5">
    <source>
        <dbReference type="EMBL" id="PIL16287.1"/>
    </source>
</evidence>
<comment type="similarity">
    <text evidence="1">Belongs to the type-I restriction system S methylase family.</text>
</comment>
<dbReference type="AlphaFoldDB" id="A0A2G8R418"/>
<dbReference type="InterPro" id="IPR044946">
    <property type="entry name" value="Restrct_endonuc_typeI_TRD_sf"/>
</dbReference>
<proteinExistence type="inferred from homology"/>
<dbReference type="SUPFAM" id="SSF116734">
    <property type="entry name" value="DNA methylase specificity domain"/>
    <property type="match status" value="2"/>
</dbReference>
<keyword evidence="3" id="KW-0238">DNA-binding</keyword>
<dbReference type="InterPro" id="IPR051212">
    <property type="entry name" value="Type-I_RE_S_subunit"/>
</dbReference>
<dbReference type="Proteomes" id="UP000231259">
    <property type="component" value="Unassembled WGS sequence"/>
</dbReference>
<dbReference type="PANTHER" id="PTHR43140">
    <property type="entry name" value="TYPE-1 RESTRICTION ENZYME ECOKI SPECIFICITY PROTEIN"/>
    <property type="match status" value="1"/>
</dbReference>
<keyword evidence="6" id="KW-1185">Reference proteome</keyword>
<dbReference type="EMBL" id="AWWI01000173">
    <property type="protein sequence ID" value="PIL16287.1"/>
    <property type="molecule type" value="Genomic_DNA"/>
</dbReference>
<sequence length="583" mass="64065">MKDTTFSSTRLLELYDRISDAEDAIPRLRRFVLDLAVRGKLVEQDAADEPAAELLKRIAQEKARLLKAGEIGKFKARDQISHGDLAFAIPPPWRPAFVEAVLNELQTGPFGSSLHQSDYCLGGIPVINPASLQDGRIVPIEKMAVDITTLERLASFKLRPGDIVLARRGEMGRCAIVTENEAGWLCGTGSLILRPSTFLCARFLVLVIGSPFGREYLGSSSIGSTMQNLNQSILLNLPFGLPPLAEQHRIVAKVDELMALCDQLEQARAGREAVRDRLTTASLARLTAPETDAEAFQSHARFALQSLPTLTTRPDQIKTLRQTILNLAVRGKLVAQDAADEPAAELLKRFKAGKDALKKETGDARIRLAPDAKREGYPLDLPLGWEVQSFENLFLFIDYRGNTPPKTEGGVPLITAKNVRMGALNREPREYISEQTFEKWMTRGFPRLGDLFFTTEAPLANVCLNDIEEPFALAQRVICFQPYATIDTRYLMLALTSEVMQALIDGQATGMTAKGIKAAKLKPLPIPLPPLAEQHRIVAKVDALMTLCDQLEASLTTTAATRSKLLNALLHEALEPAAETADA</sequence>
<dbReference type="Pfam" id="PF01420">
    <property type="entry name" value="Methylase_S"/>
    <property type="match status" value="2"/>
</dbReference>
<dbReference type="InterPro" id="IPR000055">
    <property type="entry name" value="Restrct_endonuc_typeI_TRD"/>
</dbReference>
<feature type="domain" description="Type I restriction modification DNA specificity" evidence="4">
    <location>
        <begin position="122"/>
        <end position="267"/>
    </location>
</feature>
<dbReference type="RefSeq" id="WP_099913387.1">
    <property type="nucleotide sequence ID" value="NZ_AWWI01000173.1"/>
</dbReference>
<dbReference type="CDD" id="cd16961">
    <property type="entry name" value="RMtype1_S_TRD-CR_like"/>
    <property type="match status" value="1"/>
</dbReference>
<gene>
    <name evidence="5" type="ORF">P775_25340</name>
</gene>
<feature type="domain" description="Type I restriction modification DNA specificity" evidence="4">
    <location>
        <begin position="400"/>
        <end position="554"/>
    </location>
</feature>
<protein>
    <recommendedName>
        <fullName evidence="4">Type I restriction modification DNA specificity domain-containing protein</fullName>
    </recommendedName>
</protein>
<evidence type="ECO:0000259" key="4">
    <source>
        <dbReference type="Pfam" id="PF01420"/>
    </source>
</evidence>
<name>A0A2G8R418_9RHOB</name>
<comment type="caution">
    <text evidence="5">The sequence shown here is derived from an EMBL/GenBank/DDBJ whole genome shotgun (WGS) entry which is preliminary data.</text>
</comment>
<evidence type="ECO:0000256" key="2">
    <source>
        <dbReference type="ARBA" id="ARBA00022747"/>
    </source>
</evidence>
<evidence type="ECO:0000313" key="6">
    <source>
        <dbReference type="Proteomes" id="UP000231259"/>
    </source>
</evidence>
<accession>A0A2G8R418</accession>
<dbReference type="GO" id="GO:0009307">
    <property type="term" value="P:DNA restriction-modification system"/>
    <property type="evidence" value="ECO:0007669"/>
    <property type="project" value="UniProtKB-KW"/>
</dbReference>
<dbReference type="GO" id="GO:0003677">
    <property type="term" value="F:DNA binding"/>
    <property type="evidence" value="ECO:0007669"/>
    <property type="project" value="UniProtKB-KW"/>
</dbReference>
<dbReference type="PANTHER" id="PTHR43140:SF1">
    <property type="entry name" value="TYPE I RESTRICTION ENZYME ECOKI SPECIFICITY SUBUNIT"/>
    <property type="match status" value="1"/>
</dbReference>
<dbReference type="OrthoDB" id="164285at2"/>
<organism evidence="5 6">
    <name type="scientific">Puniceibacterium antarcticum</name>
    <dbReference type="NCBI Taxonomy" id="1206336"/>
    <lineage>
        <taxon>Bacteria</taxon>
        <taxon>Pseudomonadati</taxon>
        <taxon>Pseudomonadota</taxon>
        <taxon>Alphaproteobacteria</taxon>
        <taxon>Rhodobacterales</taxon>
        <taxon>Paracoccaceae</taxon>
        <taxon>Puniceibacterium</taxon>
    </lineage>
</organism>
<evidence type="ECO:0000256" key="1">
    <source>
        <dbReference type="ARBA" id="ARBA00010923"/>
    </source>
</evidence>
<reference evidence="5 6" key="1">
    <citation type="submission" date="2013-09" db="EMBL/GenBank/DDBJ databases">
        <title>Genome sequencing of Phaeobacter antarcticus sp. nov. SM1211.</title>
        <authorList>
            <person name="Zhang X.-Y."/>
            <person name="Liu C."/>
            <person name="Chen X.-L."/>
            <person name="Xie B.-B."/>
            <person name="Qin Q.-L."/>
            <person name="Rong J.-C."/>
            <person name="Zhang Y.-Z."/>
        </authorList>
    </citation>
    <scope>NUCLEOTIDE SEQUENCE [LARGE SCALE GENOMIC DNA]</scope>
    <source>
        <strain evidence="5 6">SM1211</strain>
    </source>
</reference>
<dbReference type="Gene3D" id="3.90.220.20">
    <property type="entry name" value="DNA methylase specificity domains"/>
    <property type="match status" value="2"/>
</dbReference>
<keyword evidence="2" id="KW-0680">Restriction system</keyword>
<evidence type="ECO:0000256" key="3">
    <source>
        <dbReference type="ARBA" id="ARBA00023125"/>
    </source>
</evidence>